<gene>
    <name evidence="1" type="ORF">RFI_24009</name>
</gene>
<protein>
    <submittedName>
        <fullName evidence="1">Uncharacterized protein</fullName>
    </submittedName>
</protein>
<organism evidence="1 2">
    <name type="scientific">Reticulomyxa filosa</name>
    <dbReference type="NCBI Taxonomy" id="46433"/>
    <lineage>
        <taxon>Eukaryota</taxon>
        <taxon>Sar</taxon>
        <taxon>Rhizaria</taxon>
        <taxon>Retaria</taxon>
        <taxon>Foraminifera</taxon>
        <taxon>Monothalamids</taxon>
        <taxon>Reticulomyxidae</taxon>
        <taxon>Reticulomyxa</taxon>
    </lineage>
</organism>
<evidence type="ECO:0000313" key="2">
    <source>
        <dbReference type="Proteomes" id="UP000023152"/>
    </source>
</evidence>
<dbReference type="EMBL" id="ASPP01020652">
    <property type="protein sequence ID" value="ETO13367.1"/>
    <property type="molecule type" value="Genomic_DNA"/>
</dbReference>
<dbReference type="AlphaFoldDB" id="X6MIZ0"/>
<keyword evidence="2" id="KW-1185">Reference proteome</keyword>
<comment type="caution">
    <text evidence="1">The sequence shown here is derived from an EMBL/GenBank/DDBJ whole genome shotgun (WGS) entry which is preliminary data.</text>
</comment>
<accession>X6MIZ0</accession>
<evidence type="ECO:0000313" key="1">
    <source>
        <dbReference type="EMBL" id="ETO13367.1"/>
    </source>
</evidence>
<sequence length="213" mass="25115">MQYDKKKKQMTESQKLKNVRSVLQRIETLFKNKIMLEDYKGRRKQKKKNMNESYERKNDNNIRYSECEFILKSNACSSFYNKSLGNVDIRFTKTIYENEAQILYVCIAQQYSSSKHIILLPCPSICILCPNIRLVIELFHSTLQRHLKEDIMYNCKHCFVFIFNLSKNTYYFCLFSKQFVFLSLKLQKLKYANATSSGAESCVEALPGDKKPI</sequence>
<name>X6MIZ0_RETFI</name>
<dbReference type="Proteomes" id="UP000023152">
    <property type="component" value="Unassembled WGS sequence"/>
</dbReference>
<proteinExistence type="predicted"/>
<reference evidence="1 2" key="1">
    <citation type="journal article" date="2013" name="Curr. Biol.">
        <title>The Genome of the Foraminiferan Reticulomyxa filosa.</title>
        <authorList>
            <person name="Glockner G."/>
            <person name="Hulsmann N."/>
            <person name="Schleicher M."/>
            <person name="Noegel A.A."/>
            <person name="Eichinger L."/>
            <person name="Gallinger C."/>
            <person name="Pawlowski J."/>
            <person name="Sierra R."/>
            <person name="Euteneuer U."/>
            <person name="Pillet L."/>
            <person name="Moustafa A."/>
            <person name="Platzer M."/>
            <person name="Groth M."/>
            <person name="Szafranski K."/>
            <person name="Schliwa M."/>
        </authorList>
    </citation>
    <scope>NUCLEOTIDE SEQUENCE [LARGE SCALE GENOMIC DNA]</scope>
</reference>